<sequence length="219" mass="25901">MNEKFVTHNREPFFEIAKNLINSGDNVLDIGAGNGSFADFCKHEDVYLFEGNMISVKYLNTKYKNVFLGQLPELPFKDSFFDVIHMSHVIEHLEPQEVYDTLKEFDRCCKPGGVIVISAPLMWEGFYDDLSHVKPYNPYIFMKYMCSGNKNNYTREAITDKYSVENLQYRFQESRMFYGLKESKRLVAKLIFKIYEFLRVRGFKQYRKTGYTIVLRKEE</sequence>
<dbReference type="Pfam" id="PF13489">
    <property type="entry name" value="Methyltransf_23"/>
    <property type="match status" value="1"/>
</dbReference>
<organism evidence="1 2">
    <name type="scientific">Autumnicola edwardsiae</name>
    <dbReference type="NCBI Taxonomy" id="3075594"/>
    <lineage>
        <taxon>Bacteria</taxon>
        <taxon>Pseudomonadati</taxon>
        <taxon>Bacteroidota</taxon>
        <taxon>Flavobacteriia</taxon>
        <taxon>Flavobacteriales</taxon>
        <taxon>Flavobacteriaceae</taxon>
        <taxon>Autumnicola</taxon>
    </lineage>
</organism>
<evidence type="ECO:0000313" key="1">
    <source>
        <dbReference type="EMBL" id="MDT0650823.1"/>
    </source>
</evidence>
<dbReference type="GO" id="GO:0032259">
    <property type="term" value="P:methylation"/>
    <property type="evidence" value="ECO:0007669"/>
    <property type="project" value="UniProtKB-KW"/>
</dbReference>
<proteinExistence type="predicted"/>
<dbReference type="InterPro" id="IPR029063">
    <property type="entry name" value="SAM-dependent_MTases_sf"/>
</dbReference>
<dbReference type="RefSeq" id="WP_311484980.1">
    <property type="nucleotide sequence ID" value="NZ_JAVRHP010000062.1"/>
</dbReference>
<dbReference type="Gene3D" id="3.40.50.150">
    <property type="entry name" value="Vaccinia Virus protein VP39"/>
    <property type="match status" value="1"/>
</dbReference>
<evidence type="ECO:0000313" key="2">
    <source>
        <dbReference type="Proteomes" id="UP001248819"/>
    </source>
</evidence>
<protein>
    <submittedName>
        <fullName evidence="1">Methyltransferase domain-containing protein</fullName>
    </submittedName>
</protein>
<reference evidence="1 2" key="1">
    <citation type="submission" date="2023-09" db="EMBL/GenBank/DDBJ databases">
        <authorList>
            <person name="Rey-Velasco X."/>
        </authorList>
    </citation>
    <scope>NUCLEOTIDE SEQUENCE [LARGE SCALE GENOMIC DNA]</scope>
    <source>
        <strain evidence="1 2">F297</strain>
    </source>
</reference>
<dbReference type="GO" id="GO:0008168">
    <property type="term" value="F:methyltransferase activity"/>
    <property type="evidence" value="ECO:0007669"/>
    <property type="project" value="UniProtKB-KW"/>
</dbReference>
<dbReference type="EMBL" id="JAVRHP010000062">
    <property type="protein sequence ID" value="MDT0650823.1"/>
    <property type="molecule type" value="Genomic_DNA"/>
</dbReference>
<keyword evidence="1" id="KW-0489">Methyltransferase</keyword>
<dbReference type="SUPFAM" id="SSF53335">
    <property type="entry name" value="S-adenosyl-L-methionine-dependent methyltransferases"/>
    <property type="match status" value="1"/>
</dbReference>
<comment type="caution">
    <text evidence="1">The sequence shown here is derived from an EMBL/GenBank/DDBJ whole genome shotgun (WGS) entry which is preliminary data.</text>
</comment>
<keyword evidence="2" id="KW-1185">Reference proteome</keyword>
<name>A0ABU3CWS0_9FLAO</name>
<gene>
    <name evidence="1" type="ORF">RM529_11730</name>
</gene>
<keyword evidence="1" id="KW-0808">Transferase</keyword>
<dbReference type="CDD" id="cd02440">
    <property type="entry name" value="AdoMet_MTases"/>
    <property type="match status" value="1"/>
</dbReference>
<accession>A0ABU3CWS0</accession>
<dbReference type="Proteomes" id="UP001248819">
    <property type="component" value="Unassembled WGS sequence"/>
</dbReference>